<proteinExistence type="predicted"/>
<dbReference type="EMBL" id="JBHUDK010000012">
    <property type="protein sequence ID" value="MFD1600036.1"/>
    <property type="molecule type" value="Genomic_DNA"/>
</dbReference>
<dbReference type="Proteomes" id="UP001597085">
    <property type="component" value="Unassembled WGS sequence"/>
</dbReference>
<gene>
    <name evidence="1" type="ORF">ACFSBX_13815</name>
</gene>
<protein>
    <submittedName>
        <fullName evidence="1">Uncharacterized protein</fullName>
    </submittedName>
</protein>
<dbReference type="AlphaFoldDB" id="A0ABD6CQM4"/>
<comment type="caution">
    <text evidence="1">The sequence shown here is derived from an EMBL/GenBank/DDBJ whole genome shotgun (WGS) entry which is preliminary data.</text>
</comment>
<sequence>MSRHVVDEHGRSELGWDVVRVPESPSERPVAWLSNLPVRLRFCCNGPKGH</sequence>
<evidence type="ECO:0000313" key="2">
    <source>
        <dbReference type="Proteomes" id="UP001597085"/>
    </source>
</evidence>
<name>A0ABD6CQM4_9EURY</name>
<organism evidence="1 2">
    <name type="scientific">Halobellus rarus</name>
    <dbReference type="NCBI Taxonomy" id="1126237"/>
    <lineage>
        <taxon>Archaea</taxon>
        <taxon>Methanobacteriati</taxon>
        <taxon>Methanobacteriota</taxon>
        <taxon>Stenosarchaea group</taxon>
        <taxon>Halobacteria</taxon>
        <taxon>Halobacteriales</taxon>
        <taxon>Haloferacaceae</taxon>
        <taxon>Halobellus</taxon>
    </lineage>
</organism>
<accession>A0ABD6CQM4</accession>
<dbReference type="RefSeq" id="WP_256421091.1">
    <property type="nucleotide sequence ID" value="NZ_JANHDI010000006.1"/>
</dbReference>
<reference evidence="1 2" key="1">
    <citation type="journal article" date="2019" name="Int. J. Syst. Evol. Microbiol.">
        <title>The Global Catalogue of Microorganisms (GCM) 10K type strain sequencing project: providing services to taxonomists for standard genome sequencing and annotation.</title>
        <authorList>
            <consortium name="The Broad Institute Genomics Platform"/>
            <consortium name="The Broad Institute Genome Sequencing Center for Infectious Disease"/>
            <person name="Wu L."/>
            <person name="Ma J."/>
        </authorList>
    </citation>
    <scope>NUCLEOTIDE SEQUENCE [LARGE SCALE GENOMIC DNA]</scope>
    <source>
        <strain evidence="1 2">CGMCC 1.12121</strain>
    </source>
</reference>
<evidence type="ECO:0000313" key="1">
    <source>
        <dbReference type="EMBL" id="MFD1600036.1"/>
    </source>
</evidence>
<keyword evidence="2" id="KW-1185">Reference proteome</keyword>